<proteinExistence type="predicted"/>
<dbReference type="AlphaFoldDB" id="A0A124E2H0"/>
<name>A0A124E2H0_MYCCR</name>
<dbReference type="EMBL" id="BCSY01000058">
    <property type="protein sequence ID" value="GAS96795.1"/>
    <property type="molecule type" value="Genomic_DNA"/>
</dbReference>
<evidence type="ECO:0000313" key="3">
    <source>
        <dbReference type="Proteomes" id="UP000069443"/>
    </source>
</evidence>
<evidence type="ECO:0000259" key="1">
    <source>
        <dbReference type="Pfam" id="PF03457"/>
    </source>
</evidence>
<feature type="domain" description="Helicase-associated" evidence="1">
    <location>
        <begin position="250"/>
        <end position="303"/>
    </location>
</feature>
<dbReference type="STRING" id="228230.RMCC_3761"/>
<dbReference type="RefSeq" id="WP_062657763.1">
    <property type="nucleotide sequence ID" value="NZ_BCSY01000058.1"/>
</dbReference>
<dbReference type="PANTHER" id="PTHR33418">
    <property type="entry name" value="HELICASE-ASSOCIATED"/>
    <property type="match status" value="1"/>
</dbReference>
<keyword evidence="3" id="KW-1185">Reference proteome</keyword>
<dbReference type="Gene3D" id="6.10.140.530">
    <property type="match status" value="3"/>
</dbReference>
<protein>
    <submittedName>
        <fullName evidence="2">Helicase associated domain protein</fullName>
    </submittedName>
</protein>
<dbReference type="InterPro" id="IPR005114">
    <property type="entry name" value="Helicase_assoc"/>
</dbReference>
<feature type="domain" description="Helicase-associated" evidence="1">
    <location>
        <begin position="112"/>
        <end position="168"/>
    </location>
</feature>
<gene>
    <name evidence="2" type="ORF">RMCC_3761</name>
</gene>
<organism evidence="2 3">
    <name type="scientific">Mycolicibacterium canariasense</name>
    <name type="common">Mycobacterium canariasense</name>
    <dbReference type="NCBI Taxonomy" id="228230"/>
    <lineage>
        <taxon>Bacteria</taxon>
        <taxon>Bacillati</taxon>
        <taxon>Actinomycetota</taxon>
        <taxon>Actinomycetes</taxon>
        <taxon>Mycobacteriales</taxon>
        <taxon>Mycobacteriaceae</taxon>
        <taxon>Mycolicibacterium</taxon>
    </lineage>
</organism>
<accession>A0A124E2H0</accession>
<feature type="domain" description="Helicase-associated" evidence="1">
    <location>
        <begin position="181"/>
        <end position="242"/>
    </location>
</feature>
<dbReference type="PANTHER" id="PTHR33418:SF1">
    <property type="entry name" value="HELICASE-ASSOCIATED DOMAIN-CONTAINING PROTEIN"/>
    <property type="match status" value="1"/>
</dbReference>
<dbReference type="Proteomes" id="UP000069443">
    <property type="component" value="Unassembled WGS sequence"/>
</dbReference>
<reference evidence="3" key="2">
    <citation type="submission" date="2016-02" db="EMBL/GenBank/DDBJ databases">
        <title>Draft genome sequence of five rapidly growing Mycobacterium species.</title>
        <authorList>
            <person name="Katahira K."/>
            <person name="Gotou Y."/>
            <person name="Iida K."/>
            <person name="Ogura Y."/>
            <person name="Hayashi T."/>
        </authorList>
    </citation>
    <scope>NUCLEOTIDE SEQUENCE [LARGE SCALE GENOMIC DNA]</scope>
    <source>
        <strain evidence="3">JCM15298</strain>
    </source>
</reference>
<reference evidence="3" key="1">
    <citation type="journal article" date="2016" name="Genome Announc.">
        <title>Draft Genome Sequences of Five Rapidly Growing Mycobacterium Species, M. thermoresistibile, M. fortuitum subsp. acetamidolyticum, M. canariasense, M. brisbanense, and M. novocastrense.</title>
        <authorList>
            <person name="Katahira K."/>
            <person name="Ogura Y."/>
            <person name="Gotoh Y."/>
            <person name="Hayashi T."/>
        </authorList>
    </citation>
    <scope>NUCLEOTIDE SEQUENCE [LARGE SCALE GENOMIC DNA]</scope>
    <source>
        <strain evidence="3">JCM15298</strain>
    </source>
</reference>
<evidence type="ECO:0000313" key="2">
    <source>
        <dbReference type="EMBL" id="GAS96795.1"/>
    </source>
</evidence>
<dbReference type="OrthoDB" id="9776021at2"/>
<dbReference type="Pfam" id="PF03457">
    <property type="entry name" value="HA"/>
    <property type="match status" value="3"/>
</dbReference>
<comment type="caution">
    <text evidence="2">The sequence shown here is derived from an EMBL/GenBank/DDBJ whole genome shotgun (WGS) entry which is preliminary data.</text>
</comment>
<sequence>MLADRRGDTALDTETYVWLVWAHAQRRAGHLNVDQQQMLGKLESPLRNVAEGPWEQRFRQIALRDMSGLTLAGQWRTQWLTRQRRARAQGTLDHGKVTLLDRLRGFDWAPGDAQWEETFAKVASFADEHGRIPNRADDVRMSNWLATQRLALRSDRLRYDRVQALTGLPGWSAGMSSTRSRQPWERQCEQLRVFLERVGRYPSTESADPAEVSLARWVTAQRDQVRRDGLAPYRIQALSALPGWRWSARDAAWDERYAQLRAEMSRSGSIGPNHPLYTWVVAQRRRHRDGRLRLEQISALRELNLLGERLT</sequence>